<feature type="domain" description="Rhodanese" evidence="3">
    <location>
        <begin position="17"/>
        <end position="135"/>
    </location>
</feature>
<gene>
    <name evidence="4" type="ORF">DFP81_101582</name>
</gene>
<protein>
    <submittedName>
        <fullName evidence="4">Thiosulfate/3-mercaptopyruvate sulfurtransferase</fullName>
    </submittedName>
</protein>
<dbReference type="Pfam" id="PF00581">
    <property type="entry name" value="Rhodanese"/>
    <property type="match status" value="2"/>
</dbReference>
<dbReference type="InterPro" id="IPR045078">
    <property type="entry name" value="TST/MPST-like"/>
</dbReference>
<evidence type="ECO:0000259" key="3">
    <source>
        <dbReference type="PROSITE" id="PS50206"/>
    </source>
</evidence>
<dbReference type="InterPro" id="IPR036873">
    <property type="entry name" value="Rhodanese-like_dom_sf"/>
</dbReference>
<name>A0A3E0DY49_9GAMM</name>
<dbReference type="RefSeq" id="WP_115896235.1">
    <property type="nucleotide sequence ID" value="NZ_QUNG01000001.1"/>
</dbReference>
<dbReference type="PANTHER" id="PTHR11364">
    <property type="entry name" value="THIOSULFATE SULFERTANSFERASE"/>
    <property type="match status" value="1"/>
</dbReference>
<comment type="caution">
    <text evidence="4">The sequence shown here is derived from an EMBL/GenBank/DDBJ whole genome shotgun (WGS) entry which is preliminary data.</text>
</comment>
<dbReference type="CDD" id="cd01449">
    <property type="entry name" value="TST_Repeat_2"/>
    <property type="match status" value="1"/>
</dbReference>
<feature type="domain" description="Rhodanese" evidence="3">
    <location>
        <begin position="165"/>
        <end position="276"/>
    </location>
</feature>
<keyword evidence="2" id="KW-0677">Repeat</keyword>
<evidence type="ECO:0000313" key="4">
    <source>
        <dbReference type="EMBL" id="REG87011.1"/>
    </source>
</evidence>
<accession>A0A3E0DY49</accession>
<dbReference type="SMART" id="SM00450">
    <property type="entry name" value="RHOD"/>
    <property type="match status" value="2"/>
</dbReference>
<dbReference type="SUPFAM" id="SSF52821">
    <property type="entry name" value="Rhodanese/Cell cycle control phosphatase"/>
    <property type="match status" value="2"/>
</dbReference>
<dbReference type="EMBL" id="QUNG01000001">
    <property type="protein sequence ID" value="REG87011.1"/>
    <property type="molecule type" value="Genomic_DNA"/>
</dbReference>
<keyword evidence="5" id="KW-1185">Reference proteome</keyword>
<dbReference type="Gene3D" id="3.40.250.10">
    <property type="entry name" value="Rhodanese-like domain"/>
    <property type="match status" value="2"/>
</dbReference>
<dbReference type="Proteomes" id="UP000256542">
    <property type="component" value="Unassembled WGS sequence"/>
</dbReference>
<dbReference type="CDD" id="cd01448">
    <property type="entry name" value="TST_Repeat_1"/>
    <property type="match status" value="1"/>
</dbReference>
<keyword evidence="4" id="KW-0670">Pyruvate</keyword>
<proteinExistence type="predicted"/>
<dbReference type="PANTHER" id="PTHR11364:SF27">
    <property type="entry name" value="SULFURTRANSFERASE"/>
    <property type="match status" value="1"/>
</dbReference>
<evidence type="ECO:0000256" key="2">
    <source>
        <dbReference type="ARBA" id="ARBA00022737"/>
    </source>
</evidence>
<evidence type="ECO:0000313" key="5">
    <source>
        <dbReference type="Proteomes" id="UP000256542"/>
    </source>
</evidence>
<dbReference type="OrthoDB" id="9781034at2"/>
<sequence length="279" mass="31241">MPLNTLIDATGLKLALEQQETIVLDCRFYLTNLDKGREEYAQGHIPQAIFVDVHLQLAGSESQWTGRHPLPDVEVFADQLQEWGIEPNSTVIVYDDMGGSIAARAWWMLAQQGVDVRVLDGGIQAWREQGFAVKRGNQQSKPSPYRFKVSFPWQITEQQIVENFALSSFLLVDARGQDRYQGENETIDPIAGHIPGALNRPFSENLTETGVFKAKEALVSEWNSVLVEGENLVHYCGSGITACHNVLAMNYAGLDVKQVYVGSWSQWAKRMLRAAKMDT</sequence>
<dbReference type="PROSITE" id="PS50206">
    <property type="entry name" value="RHODANESE_3"/>
    <property type="match status" value="2"/>
</dbReference>
<organism evidence="4 5">
    <name type="scientific">Marinomonas pollencensis</name>
    <dbReference type="NCBI Taxonomy" id="491954"/>
    <lineage>
        <taxon>Bacteria</taxon>
        <taxon>Pseudomonadati</taxon>
        <taxon>Pseudomonadota</taxon>
        <taxon>Gammaproteobacteria</taxon>
        <taxon>Oceanospirillales</taxon>
        <taxon>Oceanospirillaceae</taxon>
        <taxon>Marinomonas</taxon>
    </lineage>
</organism>
<evidence type="ECO:0000256" key="1">
    <source>
        <dbReference type="ARBA" id="ARBA00022679"/>
    </source>
</evidence>
<reference evidence="4 5" key="1">
    <citation type="submission" date="2018-08" db="EMBL/GenBank/DDBJ databases">
        <title>Genomic Encyclopedia of Type Strains, Phase III (KMG-III): the genomes of soil and plant-associated and newly described type strains.</title>
        <authorList>
            <person name="Whitman W."/>
        </authorList>
    </citation>
    <scope>NUCLEOTIDE SEQUENCE [LARGE SCALE GENOMIC DNA]</scope>
    <source>
        <strain evidence="4 5">CECT 7375</strain>
    </source>
</reference>
<dbReference type="AlphaFoldDB" id="A0A3E0DY49"/>
<keyword evidence="1 4" id="KW-0808">Transferase</keyword>
<dbReference type="GO" id="GO:0004792">
    <property type="term" value="F:thiosulfate-cyanide sulfurtransferase activity"/>
    <property type="evidence" value="ECO:0007669"/>
    <property type="project" value="TreeGrafter"/>
</dbReference>
<dbReference type="InterPro" id="IPR001763">
    <property type="entry name" value="Rhodanese-like_dom"/>
</dbReference>